<dbReference type="InterPro" id="IPR033655">
    <property type="entry name" value="TGS_RelA/SpoT"/>
</dbReference>
<dbReference type="InterPro" id="IPR004811">
    <property type="entry name" value="RelA/Spo_fam"/>
</dbReference>
<dbReference type="CDD" id="cd05399">
    <property type="entry name" value="NT_Rel-Spo_like"/>
    <property type="match status" value="1"/>
</dbReference>
<dbReference type="InterPro" id="IPR006674">
    <property type="entry name" value="HD_domain"/>
</dbReference>
<dbReference type="Proteomes" id="UP000176498">
    <property type="component" value="Unassembled WGS sequence"/>
</dbReference>
<dbReference type="PANTHER" id="PTHR21262">
    <property type="entry name" value="GUANOSINE-3',5'-BIS DIPHOSPHATE 3'-PYROPHOSPHOHYDROLASE"/>
    <property type="match status" value="1"/>
</dbReference>
<dbReference type="InterPro" id="IPR003607">
    <property type="entry name" value="HD/PDEase_dom"/>
</dbReference>
<comment type="pathway">
    <text evidence="1">Purine metabolism.</text>
</comment>
<comment type="caution">
    <text evidence="5">The sequence shown here is derived from an EMBL/GenBank/DDBJ whole genome shotgun (WGS) entry which is preliminary data.</text>
</comment>
<organism evidence="5 6">
    <name type="scientific">Candidatus Buchananbacteria bacterium RBG_13_36_9</name>
    <dbReference type="NCBI Taxonomy" id="1797530"/>
    <lineage>
        <taxon>Bacteria</taxon>
        <taxon>Candidatus Buchananiibacteriota</taxon>
    </lineage>
</organism>
<sequence>MPELEAKFKTLLKTIKEYTPKADLELVELAFDFAKNAHADQKRMTGEDYIHHPLATAQILADMKLSTPIIIAGLLHDIPEDTKISLAEIEKNFGEDVASMVDGITKLGSIKYRGIERYIENLRKMFLAMAKDLRVILIKFADRLHNLRTLYALPRNKQIRIASEVMEIYAPIANRLGMYEMKGKLEEESFKYLFPKEYNWLKKLVEEQTKAKEKYLNKVIEFVKEELGEENIKFIEVKGRVKQFYSLYKKLLKHNKDINRVYDFIALRIIVKDVPTCYAVLGIIHKKLKPLKGRIKDYIAQPKPNGYSSLHTTVFTPDGEIIEIQIRSQEMEEDAEYGIAAHWHYNEKGSLKPNKKIKWVEDLTQWHKELVANQKFLENLKIDVFQDRIFVFTPKGDVIDLPAGATPIDFAYYVHTDVGNQCTGALINNHIASLNTPLKSGDVIEILTDKNRKYPSADWLKFAKTSQAKSKIKSILAKRTIIDKFLNK</sequence>
<comment type="similarity">
    <text evidence="2">Belongs to the relA/spoT family.</text>
</comment>
<dbReference type="InterPro" id="IPR012676">
    <property type="entry name" value="TGS-like"/>
</dbReference>
<dbReference type="GO" id="GO:0015969">
    <property type="term" value="P:guanosine tetraphosphate metabolic process"/>
    <property type="evidence" value="ECO:0007669"/>
    <property type="project" value="InterPro"/>
</dbReference>
<protein>
    <recommendedName>
        <fullName evidence="7">TGS domain-containing protein</fullName>
    </recommendedName>
</protein>
<dbReference type="GO" id="GO:0005886">
    <property type="term" value="C:plasma membrane"/>
    <property type="evidence" value="ECO:0007669"/>
    <property type="project" value="TreeGrafter"/>
</dbReference>
<evidence type="ECO:0000259" key="4">
    <source>
        <dbReference type="PROSITE" id="PS51880"/>
    </source>
</evidence>
<reference evidence="5 6" key="1">
    <citation type="journal article" date="2016" name="Nat. Commun.">
        <title>Thousands of microbial genomes shed light on interconnected biogeochemical processes in an aquifer system.</title>
        <authorList>
            <person name="Anantharaman K."/>
            <person name="Brown C.T."/>
            <person name="Hug L.A."/>
            <person name="Sharon I."/>
            <person name="Castelle C.J."/>
            <person name="Probst A.J."/>
            <person name="Thomas B.C."/>
            <person name="Singh A."/>
            <person name="Wilkins M.J."/>
            <person name="Karaoz U."/>
            <person name="Brodie E.L."/>
            <person name="Williams K.H."/>
            <person name="Hubbard S.S."/>
            <person name="Banfield J.F."/>
        </authorList>
    </citation>
    <scope>NUCLEOTIDE SEQUENCE [LARGE SCALE GENOMIC DNA]</scope>
</reference>
<dbReference type="Gene3D" id="3.30.460.10">
    <property type="entry name" value="Beta Polymerase, domain 2"/>
    <property type="match status" value="1"/>
</dbReference>
<evidence type="ECO:0000256" key="1">
    <source>
        <dbReference type="ARBA" id="ARBA00025704"/>
    </source>
</evidence>
<dbReference type="AlphaFoldDB" id="A0A1G1XRG9"/>
<dbReference type="Pfam" id="PF04607">
    <property type="entry name" value="RelA_SpoT"/>
    <property type="match status" value="1"/>
</dbReference>
<feature type="domain" description="TGS" evidence="4">
    <location>
        <begin position="387"/>
        <end position="448"/>
    </location>
</feature>
<dbReference type="SUPFAM" id="SSF81301">
    <property type="entry name" value="Nucleotidyltransferase"/>
    <property type="match status" value="1"/>
</dbReference>
<dbReference type="SMART" id="SM00471">
    <property type="entry name" value="HDc"/>
    <property type="match status" value="1"/>
</dbReference>
<dbReference type="CDD" id="cd00077">
    <property type="entry name" value="HDc"/>
    <property type="match status" value="1"/>
</dbReference>
<dbReference type="FunFam" id="1.10.3210.10:FF:000001">
    <property type="entry name" value="GTP pyrophosphokinase RelA"/>
    <property type="match status" value="1"/>
</dbReference>
<dbReference type="FunFam" id="3.30.460.10:FF:000001">
    <property type="entry name" value="GTP pyrophosphokinase RelA"/>
    <property type="match status" value="1"/>
</dbReference>
<name>A0A1G1XRG9_9BACT</name>
<accession>A0A1G1XRG9</accession>
<dbReference type="Pfam" id="PF02824">
    <property type="entry name" value="TGS"/>
    <property type="match status" value="1"/>
</dbReference>
<dbReference type="SUPFAM" id="SSF109604">
    <property type="entry name" value="HD-domain/PDEase-like"/>
    <property type="match status" value="1"/>
</dbReference>
<dbReference type="Gene3D" id="3.10.20.30">
    <property type="match status" value="1"/>
</dbReference>
<dbReference type="Gene3D" id="1.10.3210.10">
    <property type="entry name" value="Hypothetical protein af1432"/>
    <property type="match status" value="1"/>
</dbReference>
<dbReference type="SUPFAM" id="SSF81271">
    <property type="entry name" value="TGS-like"/>
    <property type="match status" value="1"/>
</dbReference>
<proteinExistence type="inferred from homology"/>
<dbReference type="InterPro" id="IPR012675">
    <property type="entry name" value="Beta-grasp_dom_sf"/>
</dbReference>
<dbReference type="PROSITE" id="PS51831">
    <property type="entry name" value="HD"/>
    <property type="match status" value="1"/>
</dbReference>
<evidence type="ECO:0000313" key="5">
    <source>
        <dbReference type="EMBL" id="OGY42638.1"/>
    </source>
</evidence>
<evidence type="ECO:0000259" key="3">
    <source>
        <dbReference type="PROSITE" id="PS51831"/>
    </source>
</evidence>
<dbReference type="InterPro" id="IPR004095">
    <property type="entry name" value="TGS"/>
</dbReference>
<dbReference type="EMBL" id="MHHZ01000001">
    <property type="protein sequence ID" value="OGY42638.1"/>
    <property type="molecule type" value="Genomic_DNA"/>
</dbReference>
<dbReference type="NCBIfam" id="TIGR00691">
    <property type="entry name" value="spoT_relA"/>
    <property type="match status" value="1"/>
</dbReference>
<dbReference type="PROSITE" id="PS51880">
    <property type="entry name" value="TGS"/>
    <property type="match status" value="1"/>
</dbReference>
<dbReference type="InterPro" id="IPR007685">
    <property type="entry name" value="RelA_SpoT"/>
</dbReference>
<gene>
    <name evidence="5" type="ORF">A2Y82_03060</name>
</gene>
<comment type="function">
    <text evidence="2">In eubacteria ppGpp (guanosine 3'-diphosphate 5'-diphosphate) is a mediator of the stringent response that coordinates a variety of cellular activities in response to changes in nutritional abundance.</text>
</comment>
<evidence type="ECO:0000313" key="6">
    <source>
        <dbReference type="Proteomes" id="UP000176498"/>
    </source>
</evidence>
<evidence type="ECO:0008006" key="7">
    <source>
        <dbReference type="Google" id="ProtNLM"/>
    </source>
</evidence>
<feature type="domain" description="HD" evidence="3">
    <location>
        <begin position="49"/>
        <end position="147"/>
    </location>
</feature>
<dbReference type="Pfam" id="PF13328">
    <property type="entry name" value="HD_4"/>
    <property type="match status" value="1"/>
</dbReference>
<dbReference type="PANTHER" id="PTHR21262:SF31">
    <property type="entry name" value="GTP PYROPHOSPHOKINASE"/>
    <property type="match status" value="1"/>
</dbReference>
<dbReference type="SMART" id="SM00954">
    <property type="entry name" value="RelA_SpoT"/>
    <property type="match status" value="1"/>
</dbReference>
<dbReference type="CDD" id="cd01668">
    <property type="entry name" value="TGS_RSH"/>
    <property type="match status" value="1"/>
</dbReference>
<dbReference type="InterPro" id="IPR043519">
    <property type="entry name" value="NT_sf"/>
</dbReference>
<dbReference type="FunFam" id="3.10.20.30:FF:000002">
    <property type="entry name" value="GTP pyrophosphokinase (RelA/SpoT)"/>
    <property type="match status" value="1"/>
</dbReference>
<evidence type="ECO:0000256" key="2">
    <source>
        <dbReference type="RuleBase" id="RU003847"/>
    </source>
</evidence>